<dbReference type="AlphaFoldDB" id="W9S004"/>
<dbReference type="PANTHER" id="PTHR47943">
    <property type="entry name" value="CYTOCHROME P450 93A3-LIKE"/>
    <property type="match status" value="1"/>
</dbReference>
<comment type="cofactor">
    <cofactor evidence="1">
        <name>heme</name>
        <dbReference type="ChEBI" id="CHEBI:30413"/>
    </cofactor>
</comment>
<dbReference type="GO" id="GO:0016705">
    <property type="term" value="F:oxidoreductase activity, acting on paired donors, with incorporation or reduction of molecular oxygen"/>
    <property type="evidence" value="ECO:0007669"/>
    <property type="project" value="InterPro"/>
</dbReference>
<comment type="subcellular location">
    <subcellularLocation>
        <location evidence="2">Membrane</location>
    </subcellularLocation>
</comment>
<dbReference type="KEGG" id="mnt:21404864"/>
<evidence type="ECO:0000313" key="11">
    <source>
        <dbReference type="Proteomes" id="UP000030645"/>
    </source>
</evidence>
<dbReference type="Gene3D" id="1.10.630.10">
    <property type="entry name" value="Cytochrome P450"/>
    <property type="match status" value="1"/>
</dbReference>
<keyword evidence="9" id="KW-0472">Membrane</keyword>
<name>W9S004_9ROSA</name>
<evidence type="ECO:0000256" key="6">
    <source>
        <dbReference type="ARBA" id="ARBA00023002"/>
    </source>
</evidence>
<evidence type="ECO:0000256" key="7">
    <source>
        <dbReference type="ARBA" id="ARBA00023004"/>
    </source>
</evidence>
<dbReference type="GO" id="GO:0005506">
    <property type="term" value="F:iron ion binding"/>
    <property type="evidence" value="ECO:0007669"/>
    <property type="project" value="InterPro"/>
</dbReference>
<evidence type="ECO:0000256" key="8">
    <source>
        <dbReference type="ARBA" id="ARBA00023033"/>
    </source>
</evidence>
<dbReference type="EMBL" id="KE345330">
    <property type="protein sequence ID" value="EXC01458.1"/>
    <property type="molecule type" value="Genomic_DNA"/>
</dbReference>
<proteinExistence type="inferred from homology"/>
<dbReference type="GO" id="GO:0020037">
    <property type="term" value="F:heme binding"/>
    <property type="evidence" value="ECO:0007669"/>
    <property type="project" value="InterPro"/>
</dbReference>
<dbReference type="STRING" id="981085.W9S004"/>
<dbReference type="InterPro" id="IPR036396">
    <property type="entry name" value="Cyt_P450_sf"/>
</dbReference>
<evidence type="ECO:0000313" key="10">
    <source>
        <dbReference type="EMBL" id="EXC01458.1"/>
    </source>
</evidence>
<dbReference type="Pfam" id="PF00067">
    <property type="entry name" value="p450"/>
    <property type="match status" value="1"/>
</dbReference>
<keyword evidence="5" id="KW-0479">Metal-binding</keyword>
<evidence type="ECO:0000256" key="2">
    <source>
        <dbReference type="ARBA" id="ARBA00004370"/>
    </source>
</evidence>
<dbReference type="eggNOG" id="KOG0156">
    <property type="taxonomic scope" value="Eukaryota"/>
</dbReference>
<keyword evidence="6" id="KW-0560">Oxidoreductase</keyword>
<organism evidence="10 11">
    <name type="scientific">Morus notabilis</name>
    <dbReference type="NCBI Taxonomy" id="981085"/>
    <lineage>
        <taxon>Eukaryota</taxon>
        <taxon>Viridiplantae</taxon>
        <taxon>Streptophyta</taxon>
        <taxon>Embryophyta</taxon>
        <taxon>Tracheophyta</taxon>
        <taxon>Spermatophyta</taxon>
        <taxon>Magnoliopsida</taxon>
        <taxon>eudicotyledons</taxon>
        <taxon>Gunneridae</taxon>
        <taxon>Pentapetalae</taxon>
        <taxon>rosids</taxon>
        <taxon>fabids</taxon>
        <taxon>Rosales</taxon>
        <taxon>Moraceae</taxon>
        <taxon>Moreae</taxon>
        <taxon>Morus</taxon>
    </lineage>
</organism>
<dbReference type="GO" id="GO:0004497">
    <property type="term" value="F:monooxygenase activity"/>
    <property type="evidence" value="ECO:0007669"/>
    <property type="project" value="UniProtKB-KW"/>
</dbReference>
<dbReference type="Proteomes" id="UP000030645">
    <property type="component" value="Unassembled WGS sequence"/>
</dbReference>
<sequence length="307" mass="34930">MVVVLELLPLLLLLPLALVVVIPIFHRRGRLPPSPIAIPIIGHFHLLGPLLHSSLRDLSLRWGPFFSLRLGYVPCVVVSSPELAREFLKTNELSFSSRIDSATIDRLTYGSSMAFAPVEAYWKFIRKLTMNELLGNSPVRGLASLRTRELCHFLRILADKAERGEAANISGELQQLTYAVIFQMVCGSAAAATSGMDRGRVEEARTVVREVTKIFGEFNLSDYVWFPKRLDLQGFRKRTEEIFRRFDTLIEAVLCEREELRRMRKGEEEEEGVKGTDFLDILLDHLEDQKDENVPFTRLHVKGLIIV</sequence>
<dbReference type="InterPro" id="IPR001128">
    <property type="entry name" value="Cyt_P450"/>
</dbReference>
<gene>
    <name evidence="10" type="ORF">L484_022029</name>
</gene>
<dbReference type="PANTHER" id="PTHR47943:SF8">
    <property type="entry name" value="CYTOCHROME P450"/>
    <property type="match status" value="1"/>
</dbReference>
<evidence type="ECO:0000256" key="4">
    <source>
        <dbReference type="ARBA" id="ARBA00022617"/>
    </source>
</evidence>
<comment type="similarity">
    <text evidence="3">Belongs to the cytochrome P450 family.</text>
</comment>
<keyword evidence="11" id="KW-1185">Reference proteome</keyword>
<evidence type="ECO:0000256" key="3">
    <source>
        <dbReference type="ARBA" id="ARBA00010617"/>
    </source>
</evidence>
<keyword evidence="4" id="KW-0349">Heme</keyword>
<evidence type="ECO:0000256" key="1">
    <source>
        <dbReference type="ARBA" id="ARBA00001971"/>
    </source>
</evidence>
<accession>W9S004</accession>
<dbReference type="OrthoDB" id="1103324at2759"/>
<keyword evidence="7" id="KW-0408">Iron</keyword>
<protein>
    <submittedName>
        <fullName evidence="10">Licodione synthase</fullName>
    </submittedName>
</protein>
<evidence type="ECO:0000256" key="9">
    <source>
        <dbReference type="ARBA" id="ARBA00023136"/>
    </source>
</evidence>
<reference evidence="11" key="1">
    <citation type="submission" date="2013-01" db="EMBL/GenBank/DDBJ databases">
        <title>Draft Genome Sequence of a Mulberry Tree, Morus notabilis C.K. Schneid.</title>
        <authorList>
            <person name="He N."/>
            <person name="Zhao S."/>
        </authorList>
    </citation>
    <scope>NUCLEOTIDE SEQUENCE</scope>
</reference>
<dbReference type="GO" id="GO:0016020">
    <property type="term" value="C:membrane"/>
    <property type="evidence" value="ECO:0007669"/>
    <property type="project" value="UniProtKB-SubCell"/>
</dbReference>
<evidence type="ECO:0000256" key="5">
    <source>
        <dbReference type="ARBA" id="ARBA00022723"/>
    </source>
</evidence>
<dbReference type="SUPFAM" id="SSF48264">
    <property type="entry name" value="Cytochrome P450"/>
    <property type="match status" value="1"/>
</dbReference>
<keyword evidence="8" id="KW-0503">Monooxygenase</keyword>